<sequence length="293" mass="33164">MTEIFLGREALGDGVSRHDLRRWYRQLFRGVYVPKYAEPSLGDRARGAWLYTDRTGVIAGSAASALHGAQWIRDDEPIEVLVAERRRQAGLVIRMDRLADDEVTEVGGLPVTTPARTAFELGRYQKRADALGRLDALMRAAPFAAVDVEQIMRRYGPVRGVRQLRELLPLVDPGAASPKESWLRLLLIDGGLPIPETQIPVMEGGVPVAYLDMGYRDIKLAFEYDGDQHRSDRRQYVKDLRRLPMVERRGWEVIRVIAEDRPAEILLRAREAYVRRGGAEIDEMARSTRTFAA</sequence>
<dbReference type="Gene3D" id="3.40.960.10">
    <property type="entry name" value="VSR Endonuclease"/>
    <property type="match status" value="1"/>
</dbReference>
<dbReference type="RefSeq" id="WP_163805383.1">
    <property type="nucleotide sequence ID" value="NZ_AP022620.1"/>
</dbReference>
<reference evidence="2 3" key="1">
    <citation type="journal article" date="2019" name="Emerg. Microbes Infect.">
        <title>Comprehensive subspecies identification of 175 nontuberculous mycobacteria species based on 7547 genomic profiles.</title>
        <authorList>
            <person name="Matsumoto Y."/>
            <person name="Kinjo T."/>
            <person name="Motooka D."/>
            <person name="Nabeya D."/>
            <person name="Jung N."/>
            <person name="Uechi K."/>
            <person name="Horii T."/>
            <person name="Iida T."/>
            <person name="Fujita J."/>
            <person name="Nakamura S."/>
        </authorList>
    </citation>
    <scope>NUCLEOTIDE SEQUENCE [LARGE SCALE GENOMIC DNA]</scope>
    <source>
        <strain evidence="2 3">JCM 30275</strain>
    </source>
</reference>
<feature type="domain" description="AbiEi antitoxin C-terminal" evidence="1">
    <location>
        <begin position="60"/>
        <end position="138"/>
    </location>
</feature>
<dbReference type="Pfam" id="PF09407">
    <property type="entry name" value="AbiEi_1"/>
    <property type="match status" value="1"/>
</dbReference>
<dbReference type="Proteomes" id="UP000467249">
    <property type="component" value="Chromosome"/>
</dbReference>
<gene>
    <name evidence="2" type="ORF">MANY_35180</name>
</gene>
<dbReference type="InterPro" id="IPR018547">
    <property type="entry name" value="AbiEi_C"/>
</dbReference>
<proteinExistence type="predicted"/>
<name>A0A6N4WG45_9MYCO</name>
<evidence type="ECO:0000313" key="2">
    <source>
        <dbReference type="EMBL" id="BBZ78181.1"/>
    </source>
</evidence>
<evidence type="ECO:0000259" key="1">
    <source>
        <dbReference type="Pfam" id="PF09407"/>
    </source>
</evidence>
<dbReference type="KEGG" id="many:MANY_35180"/>
<evidence type="ECO:0000313" key="3">
    <source>
        <dbReference type="Proteomes" id="UP000467249"/>
    </source>
</evidence>
<keyword evidence="3" id="KW-1185">Reference proteome</keyword>
<dbReference type="EMBL" id="AP022620">
    <property type="protein sequence ID" value="BBZ78181.1"/>
    <property type="molecule type" value="Genomic_DNA"/>
</dbReference>
<dbReference type="AlphaFoldDB" id="A0A6N4WG45"/>
<organism evidence="2 3">
    <name type="scientific">Mycolicibacterium anyangense</name>
    <dbReference type="NCBI Taxonomy" id="1431246"/>
    <lineage>
        <taxon>Bacteria</taxon>
        <taxon>Bacillati</taxon>
        <taxon>Actinomycetota</taxon>
        <taxon>Actinomycetes</taxon>
        <taxon>Mycobacteriales</taxon>
        <taxon>Mycobacteriaceae</taxon>
        <taxon>Mycolicibacterium</taxon>
    </lineage>
</organism>
<protein>
    <recommendedName>
        <fullName evidence="1">AbiEi antitoxin C-terminal domain-containing protein</fullName>
    </recommendedName>
</protein>
<accession>A0A6N4WG45</accession>